<sequence>MQPQTYLLHFRMDKACELMGNPELTIADISRSVGYNDPLLFSNEPSDNIRQEMDDVRLLMPLQIECTMRGKRV</sequence>
<proteinExistence type="predicted"/>
<reference evidence="4 5" key="1">
    <citation type="submission" date="2017-01" db="EMBL/GenBank/DDBJ databases">
        <title>Genome analysis of Paenibacillus selenitrireducens ES3-24.</title>
        <authorList>
            <person name="Xu D."/>
            <person name="Yao R."/>
            <person name="Zheng S."/>
        </authorList>
    </citation>
    <scope>NUCLEOTIDE SEQUENCE [LARGE SCALE GENOMIC DNA]</scope>
    <source>
        <strain evidence="4 5">ES3-24</strain>
    </source>
</reference>
<keyword evidence="5" id="KW-1185">Reference proteome</keyword>
<dbReference type="PROSITE" id="PS01124">
    <property type="entry name" value="HTH_ARAC_FAMILY_2"/>
    <property type="match status" value="1"/>
</dbReference>
<dbReference type="STRING" id="1324314.BVG16_26310"/>
<organism evidence="4 5">
    <name type="scientific">Paenibacillus selenitireducens</name>
    <dbReference type="NCBI Taxonomy" id="1324314"/>
    <lineage>
        <taxon>Bacteria</taxon>
        <taxon>Bacillati</taxon>
        <taxon>Bacillota</taxon>
        <taxon>Bacilli</taxon>
        <taxon>Bacillales</taxon>
        <taxon>Paenibacillaceae</taxon>
        <taxon>Paenibacillus</taxon>
    </lineage>
</organism>
<dbReference type="Proteomes" id="UP000190188">
    <property type="component" value="Unassembled WGS sequence"/>
</dbReference>
<feature type="domain" description="HTH araC/xylS-type" evidence="3">
    <location>
        <begin position="1"/>
        <end position="43"/>
    </location>
</feature>
<evidence type="ECO:0000256" key="2">
    <source>
        <dbReference type="ARBA" id="ARBA00023163"/>
    </source>
</evidence>
<evidence type="ECO:0000313" key="5">
    <source>
        <dbReference type="Proteomes" id="UP000190188"/>
    </source>
</evidence>
<dbReference type="GO" id="GO:0043565">
    <property type="term" value="F:sequence-specific DNA binding"/>
    <property type="evidence" value="ECO:0007669"/>
    <property type="project" value="InterPro"/>
</dbReference>
<evidence type="ECO:0000313" key="4">
    <source>
        <dbReference type="EMBL" id="OPA73957.1"/>
    </source>
</evidence>
<gene>
    <name evidence="4" type="ORF">BVG16_26310</name>
</gene>
<dbReference type="GO" id="GO:0003700">
    <property type="term" value="F:DNA-binding transcription factor activity"/>
    <property type="evidence" value="ECO:0007669"/>
    <property type="project" value="InterPro"/>
</dbReference>
<evidence type="ECO:0000259" key="3">
    <source>
        <dbReference type="PROSITE" id="PS01124"/>
    </source>
</evidence>
<dbReference type="AlphaFoldDB" id="A0A1T2X293"/>
<comment type="caution">
    <text evidence="4">The sequence shown here is derived from an EMBL/GenBank/DDBJ whole genome shotgun (WGS) entry which is preliminary data.</text>
</comment>
<dbReference type="EMBL" id="MSZX01000013">
    <property type="protein sequence ID" value="OPA73957.1"/>
    <property type="molecule type" value="Genomic_DNA"/>
</dbReference>
<evidence type="ECO:0000256" key="1">
    <source>
        <dbReference type="ARBA" id="ARBA00023015"/>
    </source>
</evidence>
<protein>
    <recommendedName>
        <fullName evidence="3">HTH araC/xylS-type domain-containing protein</fullName>
    </recommendedName>
</protein>
<keyword evidence="2" id="KW-0804">Transcription</keyword>
<accession>A0A1T2X293</accession>
<dbReference type="Gene3D" id="1.10.10.60">
    <property type="entry name" value="Homeodomain-like"/>
    <property type="match status" value="1"/>
</dbReference>
<dbReference type="InterPro" id="IPR009057">
    <property type="entry name" value="Homeodomain-like_sf"/>
</dbReference>
<dbReference type="SUPFAM" id="SSF46689">
    <property type="entry name" value="Homeodomain-like"/>
    <property type="match status" value="1"/>
</dbReference>
<dbReference type="InterPro" id="IPR018060">
    <property type="entry name" value="HTH_AraC"/>
</dbReference>
<name>A0A1T2X293_9BACL</name>
<keyword evidence="1" id="KW-0805">Transcription regulation</keyword>